<name>A0A897P047_9EURY</name>
<organism evidence="3 4">
    <name type="scientific">Halapricum desulfuricans</name>
    <dbReference type="NCBI Taxonomy" id="2841257"/>
    <lineage>
        <taxon>Archaea</taxon>
        <taxon>Methanobacteriati</taxon>
        <taxon>Methanobacteriota</taxon>
        <taxon>Stenosarchaea group</taxon>
        <taxon>Halobacteria</taxon>
        <taxon>Halobacteriales</taxon>
        <taxon>Haloarculaceae</taxon>
        <taxon>Halapricum</taxon>
    </lineage>
</organism>
<dbReference type="PANTHER" id="PTHR42655">
    <property type="entry name" value="GLYCOGEN PHOSPHORYLASE"/>
    <property type="match status" value="1"/>
</dbReference>
<evidence type="ECO:0000256" key="1">
    <source>
        <dbReference type="ARBA" id="ARBA00006047"/>
    </source>
</evidence>
<dbReference type="PANTHER" id="PTHR42655:SF1">
    <property type="entry name" value="GLYCOGEN PHOSPHORYLASE"/>
    <property type="match status" value="1"/>
</dbReference>
<comment type="similarity">
    <text evidence="1">Belongs to the glycogen phosphorylase family.</text>
</comment>
<feature type="region of interest" description="Disordered" evidence="2">
    <location>
        <begin position="488"/>
        <end position="509"/>
    </location>
</feature>
<evidence type="ECO:0000313" key="4">
    <source>
        <dbReference type="Proteomes" id="UP000663292"/>
    </source>
</evidence>
<reference evidence="3 4" key="1">
    <citation type="submission" date="2020-11" db="EMBL/GenBank/DDBJ databases">
        <title>Carbohydrate-dependent, anaerobic sulfur respiration: A novel catabolism in halophilic archaea.</title>
        <authorList>
            <person name="Sorokin D.Y."/>
            <person name="Messina E."/>
            <person name="Smedile F."/>
            <person name="La Cono V."/>
            <person name="Hallsworth J.E."/>
            <person name="Yakimov M.M."/>
        </authorList>
    </citation>
    <scope>NUCLEOTIDE SEQUENCE [LARGE SCALE GENOMIC DNA]</scope>
    <source>
        <strain evidence="3 4">HSR-Est</strain>
    </source>
</reference>
<accession>A0A897P047</accession>
<dbReference type="Gene3D" id="3.40.50.2000">
    <property type="entry name" value="Glycogen Phosphorylase B"/>
    <property type="match status" value="3"/>
</dbReference>
<dbReference type="EMBL" id="CP064791">
    <property type="protein sequence ID" value="QSG15656.1"/>
    <property type="molecule type" value="Genomic_DNA"/>
</dbReference>
<dbReference type="AlphaFoldDB" id="A0A897P047"/>
<protein>
    <submittedName>
        <fullName evidence="3">Glucan phosphorylase</fullName>
    </submittedName>
</protein>
<dbReference type="InterPro" id="IPR011834">
    <property type="entry name" value="Agluc_phsphrylas"/>
</dbReference>
<dbReference type="Pfam" id="PF00343">
    <property type="entry name" value="Phosphorylase"/>
    <property type="match status" value="1"/>
</dbReference>
<dbReference type="Proteomes" id="UP000663292">
    <property type="component" value="Chromosome"/>
</dbReference>
<dbReference type="GO" id="GO:0008184">
    <property type="term" value="F:glycogen phosphorylase activity"/>
    <property type="evidence" value="ECO:0007669"/>
    <property type="project" value="InterPro"/>
</dbReference>
<gene>
    <name evidence="3" type="primary">glgP2</name>
    <name evidence="3" type="ORF">HSEST_2141</name>
</gene>
<feature type="compositionally biased region" description="Acidic residues" evidence="2">
    <location>
        <begin position="495"/>
        <end position="509"/>
    </location>
</feature>
<dbReference type="SUPFAM" id="SSF53756">
    <property type="entry name" value="UDP-Glycosyltransferase/glycogen phosphorylase"/>
    <property type="match status" value="1"/>
</dbReference>
<dbReference type="GO" id="GO:0030170">
    <property type="term" value="F:pyridoxal phosphate binding"/>
    <property type="evidence" value="ECO:0007669"/>
    <property type="project" value="InterPro"/>
</dbReference>
<sequence>MEHMVSDNPDGRIAYYTMEIGIENDVKTYSGGLGVLAGDTIRSFADMGVPAVCVAQLNERGYCKQTLEEDGTQISEEDPWPVEEYCEKLDVEVTVPVYGRDVTVTAWKYDVVSEQSGETVPIIYLDTNVESNDPDAREYTQRLYSPGYGEDVQLAQEIVLGIGGTRILDELGYEVDTYHMNEGHAALLTLELLKRNDMDPEAVREQTVFTTHTPVEAGHDQFDWELVNEVLGEFVPQDVLKKYSREEDLHMTYLALNLSRYANSVAKKHQEVSRNMFPGYDIDAITNGVHVPFWVGDSFKELYDEYVEGWRENPYKLKHASVIPDDELWEAHMEEKRDTIEFINEREDSDLDPEKLTIGFARRATAYKRADLIFYEHERLRHIAENVGEFQIVFAGKAFPGDEDGIGNIQEIFHNAWQLNDAVNVEYVEGYDMEVGAKLTSGVDVWLNNPRRPLEACGTSGMKAAYNGIPQLGTLDGWWVEGHIENETGWKIGPEPEESEPDETEAADEDRQDAMDMYDQLENTVVPMYYEDREKWIDIMRNTMSFNGPYYHTQRMVREYLDDAYSQ</sequence>
<dbReference type="GO" id="GO:0005975">
    <property type="term" value="P:carbohydrate metabolic process"/>
    <property type="evidence" value="ECO:0007669"/>
    <property type="project" value="InterPro"/>
</dbReference>
<dbReference type="NCBIfam" id="TIGR02094">
    <property type="entry name" value="more_P_ylases"/>
    <property type="match status" value="1"/>
</dbReference>
<dbReference type="InterPro" id="IPR000811">
    <property type="entry name" value="Glyco_trans_35"/>
</dbReference>
<dbReference type="InterPro" id="IPR052182">
    <property type="entry name" value="Glycogen/Maltodextrin_Phosph"/>
</dbReference>
<evidence type="ECO:0000256" key="2">
    <source>
        <dbReference type="SAM" id="MobiDB-lite"/>
    </source>
</evidence>
<evidence type="ECO:0000313" key="3">
    <source>
        <dbReference type="EMBL" id="QSG15656.1"/>
    </source>
</evidence>
<proteinExistence type="inferred from homology"/>
<keyword evidence="4" id="KW-1185">Reference proteome</keyword>